<dbReference type="Proteomes" id="UP001300871">
    <property type="component" value="Unassembled WGS sequence"/>
</dbReference>
<sequence>MSEYQVTLLGIPGVFNNGRIVHFPYRKAEGIFYYLCVEKKVNRDELISVFWGSSDESSGRKNLRQALFQIRRCLDKDAILLHGKNSLELNPKFGFGSEWDLPEADFALRQDRFLDFFYLKDCPEFEVWVENKRRIQLSRCLDYIKSELAEPLVCRDITRLRRLIGTWEYWKPWDEEMVLTGMKCYMQAEKYDWGIQMYHEYVKCLRRDLDEEPSHAVELLFRTMFHRKEVSLIRKTDRKDHFFGRLAELQYIDERIFWFLNHEPSASVVIEGEVGVGKTALMQQIYEMNRDAGVLELVSHCYCAEADFPLKSWRDLFKQLENLQNEGKIRLTESSTALIHLVLTGMATENPDVVHGGNGEYLSYMALENGVLNLLKELAGRWRIILYFDSLQWMDIVSRRLLQRVMIELGNRQVFMIATCRIDGEQDIRGLLAALRERDIITTLPLSCFTEAETTEIAGNALQGCGDAGISTREIFLRTEGNALVLMDTLNMIRQDGWKEGRPLPRIDMLIQLWLEKLTKEQRKVLDALSIFVEHAELEELELLVEMDRMELIEVLEQLLLTRFVVEQTWDDYIIYKFRHRFYKDYVYQHLSMGKRRLWHHAVARFYENQKNGERWLELLPFTIRQYEYSGYPEKADTLRNLQNNI</sequence>
<dbReference type="Pfam" id="PF13191">
    <property type="entry name" value="AAA_16"/>
    <property type="match status" value="1"/>
</dbReference>
<proteinExistence type="predicted"/>
<dbReference type="InterPro" id="IPR036388">
    <property type="entry name" value="WH-like_DNA-bd_sf"/>
</dbReference>
<name>A0AAW5F0X2_CLOSY</name>
<protein>
    <submittedName>
        <fullName evidence="4">AAA family ATPase</fullName>
    </submittedName>
</protein>
<feature type="domain" description="Orc1-like AAA ATPase" evidence="3">
    <location>
        <begin position="242"/>
        <end position="411"/>
    </location>
</feature>
<dbReference type="Gene3D" id="1.10.10.10">
    <property type="entry name" value="Winged helix-like DNA-binding domain superfamily/Winged helix DNA-binding domain"/>
    <property type="match status" value="1"/>
</dbReference>
<dbReference type="GO" id="GO:0004016">
    <property type="term" value="F:adenylate cyclase activity"/>
    <property type="evidence" value="ECO:0007669"/>
    <property type="project" value="TreeGrafter"/>
</dbReference>
<keyword evidence="2" id="KW-0067">ATP-binding</keyword>
<evidence type="ECO:0000259" key="3">
    <source>
        <dbReference type="Pfam" id="PF13191"/>
    </source>
</evidence>
<dbReference type="GO" id="GO:0005737">
    <property type="term" value="C:cytoplasm"/>
    <property type="evidence" value="ECO:0007669"/>
    <property type="project" value="TreeGrafter"/>
</dbReference>
<evidence type="ECO:0000313" key="6">
    <source>
        <dbReference type="Proteomes" id="UP001203136"/>
    </source>
</evidence>
<dbReference type="PANTHER" id="PTHR16305:SF28">
    <property type="entry name" value="GUANYLATE CYCLASE DOMAIN-CONTAINING PROTEIN"/>
    <property type="match status" value="1"/>
</dbReference>
<reference evidence="5" key="2">
    <citation type="submission" date="2023-01" db="EMBL/GenBank/DDBJ databases">
        <title>Human gut microbiome strain richness.</title>
        <authorList>
            <person name="Chen-Liaw A."/>
        </authorList>
    </citation>
    <scope>NUCLEOTIDE SEQUENCE</scope>
    <source>
        <strain evidence="5">B1_m1001713B170214d0_201011</strain>
    </source>
</reference>
<dbReference type="InterPro" id="IPR041664">
    <property type="entry name" value="AAA_16"/>
</dbReference>
<evidence type="ECO:0000313" key="4">
    <source>
        <dbReference type="EMBL" id="MCK0084816.1"/>
    </source>
</evidence>
<comment type="caution">
    <text evidence="4">The sequence shown here is derived from an EMBL/GenBank/DDBJ whole genome shotgun (WGS) entry which is preliminary data.</text>
</comment>
<evidence type="ECO:0000256" key="2">
    <source>
        <dbReference type="ARBA" id="ARBA00022840"/>
    </source>
</evidence>
<dbReference type="GeneID" id="57967322"/>
<dbReference type="InterPro" id="IPR027417">
    <property type="entry name" value="P-loop_NTPase"/>
</dbReference>
<reference evidence="4" key="1">
    <citation type="journal article" date="2022" name="Cell Host Microbe">
        <title>Colonization of the live biotherapeutic product VE303 and modulation of the microbiota and metabolites in healthy volunteers.</title>
        <authorList>
            <person name="Dsouza M."/>
            <person name="Menon R."/>
            <person name="Crossette E."/>
            <person name="Bhattarai S.K."/>
            <person name="Schneider J."/>
            <person name="Kim Y.G."/>
            <person name="Reddy S."/>
            <person name="Caballero S."/>
            <person name="Felix C."/>
            <person name="Cornacchione L."/>
            <person name="Hendrickson J."/>
            <person name="Watson A.R."/>
            <person name="Minot S.S."/>
            <person name="Greenfield N."/>
            <person name="Schopf L."/>
            <person name="Szabady R."/>
            <person name="Patarroyo J."/>
            <person name="Smith W."/>
            <person name="Harrison P."/>
            <person name="Kuijper E.J."/>
            <person name="Kelly C.P."/>
            <person name="Olle B."/>
            <person name="Bobilev D."/>
            <person name="Silber J.L."/>
            <person name="Bucci V."/>
            <person name="Roberts B."/>
            <person name="Faith J."/>
            <person name="Norman J.M."/>
        </authorList>
    </citation>
    <scope>NUCLEOTIDE SEQUENCE</scope>
    <source>
        <strain evidence="4">VE303-04</strain>
    </source>
</reference>
<gene>
    <name evidence="4" type="ORF">K5I21_02770</name>
    <name evidence="5" type="ORF">PM006_16090</name>
</gene>
<organism evidence="4 6">
    <name type="scientific">Clostridium symbiosum</name>
    <name type="common">Bacteroides symbiosus</name>
    <dbReference type="NCBI Taxonomy" id="1512"/>
    <lineage>
        <taxon>Bacteria</taxon>
        <taxon>Bacillati</taxon>
        <taxon>Bacillota</taxon>
        <taxon>Clostridia</taxon>
        <taxon>Lachnospirales</taxon>
        <taxon>Lachnospiraceae</taxon>
        <taxon>Otoolea</taxon>
    </lineage>
</organism>
<dbReference type="EMBL" id="JAQLGM010000046">
    <property type="protein sequence ID" value="MDB2001724.1"/>
    <property type="molecule type" value="Genomic_DNA"/>
</dbReference>
<dbReference type="EMBL" id="JAINVB010000001">
    <property type="protein sequence ID" value="MCK0084816.1"/>
    <property type="molecule type" value="Genomic_DNA"/>
</dbReference>
<dbReference type="PANTHER" id="PTHR16305">
    <property type="entry name" value="TESTICULAR SOLUBLE ADENYLYL CYCLASE"/>
    <property type="match status" value="1"/>
</dbReference>
<accession>A0AAW5F0X2</accession>
<dbReference type="GO" id="GO:0005524">
    <property type="term" value="F:ATP binding"/>
    <property type="evidence" value="ECO:0007669"/>
    <property type="project" value="UniProtKB-KW"/>
</dbReference>
<dbReference type="Gene3D" id="3.40.50.300">
    <property type="entry name" value="P-loop containing nucleotide triphosphate hydrolases"/>
    <property type="match status" value="1"/>
</dbReference>
<dbReference type="SUPFAM" id="SSF52540">
    <property type="entry name" value="P-loop containing nucleoside triphosphate hydrolases"/>
    <property type="match status" value="1"/>
</dbReference>
<dbReference type="AlphaFoldDB" id="A0AAW5F0X2"/>
<keyword evidence="1" id="KW-0547">Nucleotide-binding</keyword>
<evidence type="ECO:0000256" key="1">
    <source>
        <dbReference type="ARBA" id="ARBA00022741"/>
    </source>
</evidence>
<evidence type="ECO:0000313" key="5">
    <source>
        <dbReference type="EMBL" id="MDB2001724.1"/>
    </source>
</evidence>
<dbReference type="RefSeq" id="WP_003509563.1">
    <property type="nucleotide sequence ID" value="NZ_BAABZD010000013.1"/>
</dbReference>
<dbReference type="Proteomes" id="UP001203136">
    <property type="component" value="Unassembled WGS sequence"/>
</dbReference>